<comment type="caution">
    <text evidence="1">The sequence shown here is derived from an EMBL/GenBank/DDBJ whole genome shotgun (WGS) entry which is preliminary data.</text>
</comment>
<name>A0A9K3DKF0_HELAN</name>
<evidence type="ECO:0000313" key="1">
    <source>
        <dbReference type="EMBL" id="KAF5756274.1"/>
    </source>
</evidence>
<keyword evidence="2" id="KW-1185">Reference proteome</keyword>
<dbReference type="Gramene" id="mRNA:HanXRQr2_Chr17g0812701">
    <property type="protein sequence ID" value="CDS:HanXRQr2_Chr17g0812701.1"/>
    <property type="gene ID" value="HanXRQr2_Chr17g0812701"/>
</dbReference>
<reference evidence="1" key="2">
    <citation type="submission" date="2020-06" db="EMBL/GenBank/DDBJ databases">
        <title>Helianthus annuus Genome sequencing and assembly Release 2.</title>
        <authorList>
            <person name="Gouzy J."/>
            <person name="Langlade N."/>
            <person name="Munos S."/>
        </authorList>
    </citation>
    <scope>NUCLEOTIDE SEQUENCE</scope>
    <source>
        <tissue evidence="1">Leaves</tissue>
    </source>
</reference>
<dbReference type="Proteomes" id="UP000215914">
    <property type="component" value="Unassembled WGS sequence"/>
</dbReference>
<evidence type="ECO:0000313" key="2">
    <source>
        <dbReference type="Proteomes" id="UP000215914"/>
    </source>
</evidence>
<protein>
    <submittedName>
        <fullName evidence="1">Uncharacterized protein</fullName>
    </submittedName>
</protein>
<accession>A0A9K3DKF0</accession>
<gene>
    <name evidence="1" type="ORF">HanXRQr2_Chr17g0812701</name>
</gene>
<reference evidence="1" key="1">
    <citation type="journal article" date="2017" name="Nature">
        <title>The sunflower genome provides insights into oil metabolism, flowering and Asterid evolution.</title>
        <authorList>
            <person name="Badouin H."/>
            <person name="Gouzy J."/>
            <person name="Grassa C.J."/>
            <person name="Murat F."/>
            <person name="Staton S.E."/>
            <person name="Cottret L."/>
            <person name="Lelandais-Briere C."/>
            <person name="Owens G.L."/>
            <person name="Carrere S."/>
            <person name="Mayjonade B."/>
            <person name="Legrand L."/>
            <person name="Gill N."/>
            <person name="Kane N.C."/>
            <person name="Bowers J.E."/>
            <person name="Hubner S."/>
            <person name="Bellec A."/>
            <person name="Berard A."/>
            <person name="Berges H."/>
            <person name="Blanchet N."/>
            <person name="Boniface M.C."/>
            <person name="Brunel D."/>
            <person name="Catrice O."/>
            <person name="Chaidir N."/>
            <person name="Claudel C."/>
            <person name="Donnadieu C."/>
            <person name="Faraut T."/>
            <person name="Fievet G."/>
            <person name="Helmstetter N."/>
            <person name="King M."/>
            <person name="Knapp S.J."/>
            <person name="Lai Z."/>
            <person name="Le Paslier M.C."/>
            <person name="Lippi Y."/>
            <person name="Lorenzon L."/>
            <person name="Mandel J.R."/>
            <person name="Marage G."/>
            <person name="Marchand G."/>
            <person name="Marquand E."/>
            <person name="Bret-Mestries E."/>
            <person name="Morien E."/>
            <person name="Nambeesan S."/>
            <person name="Nguyen T."/>
            <person name="Pegot-Espagnet P."/>
            <person name="Pouilly N."/>
            <person name="Raftis F."/>
            <person name="Sallet E."/>
            <person name="Schiex T."/>
            <person name="Thomas J."/>
            <person name="Vandecasteele C."/>
            <person name="Vares D."/>
            <person name="Vear F."/>
            <person name="Vautrin S."/>
            <person name="Crespi M."/>
            <person name="Mangin B."/>
            <person name="Burke J.M."/>
            <person name="Salse J."/>
            <person name="Munos S."/>
            <person name="Vincourt P."/>
            <person name="Rieseberg L.H."/>
            <person name="Langlade N.B."/>
        </authorList>
    </citation>
    <scope>NUCLEOTIDE SEQUENCE</scope>
    <source>
        <tissue evidence="1">Leaves</tissue>
    </source>
</reference>
<sequence length="51" mass="5633">MISPGRRLKNFFPGAEFTMAPVKNPDTFTTPERSPIATLSDILVSFFTLAT</sequence>
<dbReference type="AlphaFoldDB" id="A0A9K3DKF0"/>
<dbReference type="EMBL" id="MNCJ02000332">
    <property type="protein sequence ID" value="KAF5756274.1"/>
    <property type="molecule type" value="Genomic_DNA"/>
</dbReference>
<organism evidence="1 2">
    <name type="scientific">Helianthus annuus</name>
    <name type="common">Common sunflower</name>
    <dbReference type="NCBI Taxonomy" id="4232"/>
    <lineage>
        <taxon>Eukaryota</taxon>
        <taxon>Viridiplantae</taxon>
        <taxon>Streptophyta</taxon>
        <taxon>Embryophyta</taxon>
        <taxon>Tracheophyta</taxon>
        <taxon>Spermatophyta</taxon>
        <taxon>Magnoliopsida</taxon>
        <taxon>eudicotyledons</taxon>
        <taxon>Gunneridae</taxon>
        <taxon>Pentapetalae</taxon>
        <taxon>asterids</taxon>
        <taxon>campanulids</taxon>
        <taxon>Asterales</taxon>
        <taxon>Asteraceae</taxon>
        <taxon>Asteroideae</taxon>
        <taxon>Heliantheae alliance</taxon>
        <taxon>Heliantheae</taxon>
        <taxon>Helianthus</taxon>
    </lineage>
</organism>
<proteinExistence type="predicted"/>